<keyword evidence="2" id="KW-1185">Reference proteome</keyword>
<accession>A0AAV4TU71</accession>
<sequence>MEGKKVEKEEKRTVYRTVHMELKKNRSFLFQVKSFLFPFQKNQESANFSVNLLRHKNLLLKLSFLGDNGFKDCVAEWKREDSVWNRIC</sequence>
<organism evidence="1 2">
    <name type="scientific">Caerostris extrusa</name>
    <name type="common">Bark spider</name>
    <name type="synonym">Caerostris bankana</name>
    <dbReference type="NCBI Taxonomy" id="172846"/>
    <lineage>
        <taxon>Eukaryota</taxon>
        <taxon>Metazoa</taxon>
        <taxon>Ecdysozoa</taxon>
        <taxon>Arthropoda</taxon>
        <taxon>Chelicerata</taxon>
        <taxon>Arachnida</taxon>
        <taxon>Araneae</taxon>
        <taxon>Araneomorphae</taxon>
        <taxon>Entelegynae</taxon>
        <taxon>Araneoidea</taxon>
        <taxon>Araneidae</taxon>
        <taxon>Caerostris</taxon>
    </lineage>
</organism>
<evidence type="ECO:0000313" key="1">
    <source>
        <dbReference type="EMBL" id="GIY49654.1"/>
    </source>
</evidence>
<reference evidence="1 2" key="1">
    <citation type="submission" date="2021-06" db="EMBL/GenBank/DDBJ databases">
        <title>Caerostris extrusa draft genome.</title>
        <authorList>
            <person name="Kono N."/>
            <person name="Arakawa K."/>
        </authorList>
    </citation>
    <scope>NUCLEOTIDE SEQUENCE [LARGE SCALE GENOMIC DNA]</scope>
</reference>
<dbReference type="AlphaFoldDB" id="A0AAV4TU71"/>
<gene>
    <name evidence="1" type="ORF">CEXT_42881</name>
</gene>
<protein>
    <submittedName>
        <fullName evidence="1">Uncharacterized protein</fullName>
    </submittedName>
</protein>
<comment type="caution">
    <text evidence="1">The sequence shown here is derived from an EMBL/GenBank/DDBJ whole genome shotgun (WGS) entry which is preliminary data.</text>
</comment>
<dbReference type="EMBL" id="BPLR01011862">
    <property type="protein sequence ID" value="GIY49654.1"/>
    <property type="molecule type" value="Genomic_DNA"/>
</dbReference>
<evidence type="ECO:0000313" key="2">
    <source>
        <dbReference type="Proteomes" id="UP001054945"/>
    </source>
</evidence>
<proteinExistence type="predicted"/>
<dbReference type="Proteomes" id="UP001054945">
    <property type="component" value="Unassembled WGS sequence"/>
</dbReference>
<name>A0AAV4TU71_CAEEX</name>